<name>A0AAJ6QXV7_9ACAR</name>
<dbReference type="GeneID" id="100906234"/>
<dbReference type="Gene3D" id="6.10.250.3260">
    <property type="match status" value="1"/>
</dbReference>
<dbReference type="RefSeq" id="XP_003747418.1">
    <property type="nucleotide sequence ID" value="XM_003747370.1"/>
</dbReference>
<dbReference type="SUPFAM" id="SSF50104">
    <property type="entry name" value="Translation proteins SH3-like domain"/>
    <property type="match status" value="1"/>
</dbReference>
<dbReference type="InterPro" id="IPR036948">
    <property type="entry name" value="Ribosomal_eL21_sf"/>
</dbReference>
<dbReference type="Pfam" id="PF01157">
    <property type="entry name" value="Ribosomal_L21e"/>
    <property type="match status" value="1"/>
</dbReference>
<dbReference type="GO" id="GO:0003735">
    <property type="term" value="F:structural constituent of ribosome"/>
    <property type="evidence" value="ECO:0007669"/>
    <property type="project" value="InterPro"/>
</dbReference>
<evidence type="ECO:0000256" key="3">
    <source>
        <dbReference type="ARBA" id="ARBA00023274"/>
    </source>
</evidence>
<keyword evidence="2 7" id="KW-0689">Ribosomal protein</keyword>
<dbReference type="AlphaFoldDB" id="A0AAJ6QXV7"/>
<sequence>MVNTKGYRRGTRYMFARDFRKRGVEHLSTYLRVYKRGDYVDIKGNGAFQTGLPHKSYHGRTGRVFNVSHRALGVIVNKRVRARIIPKRIYIRVEHVKPSQCRKDFLERINKNDPLRAELKKQGNKNKITIKREVGQPRKQHVVRAKHEIQLVRPIPYEFMA</sequence>
<dbReference type="InterPro" id="IPR008991">
    <property type="entry name" value="Translation_prot_SH3-like_sf"/>
</dbReference>
<dbReference type="FunFam" id="6.10.250.3260:FF:000001">
    <property type="entry name" value="60S ribosomal protein L21"/>
    <property type="match status" value="1"/>
</dbReference>
<keyword evidence="3" id="KW-0687">Ribonucleoprotein</keyword>
<dbReference type="InterPro" id="IPR018259">
    <property type="entry name" value="Ribosomal_eL21_CS"/>
</dbReference>
<dbReference type="GO" id="GO:0005840">
    <property type="term" value="C:ribosome"/>
    <property type="evidence" value="ECO:0007669"/>
    <property type="project" value="UniProtKB-KW"/>
</dbReference>
<organism evidence="6 7">
    <name type="scientific">Galendromus occidentalis</name>
    <name type="common">western predatory mite</name>
    <dbReference type="NCBI Taxonomy" id="34638"/>
    <lineage>
        <taxon>Eukaryota</taxon>
        <taxon>Metazoa</taxon>
        <taxon>Ecdysozoa</taxon>
        <taxon>Arthropoda</taxon>
        <taxon>Chelicerata</taxon>
        <taxon>Arachnida</taxon>
        <taxon>Acari</taxon>
        <taxon>Parasitiformes</taxon>
        <taxon>Mesostigmata</taxon>
        <taxon>Gamasina</taxon>
        <taxon>Phytoseioidea</taxon>
        <taxon>Phytoseiidae</taxon>
        <taxon>Typhlodrominae</taxon>
        <taxon>Galendromus</taxon>
    </lineage>
</organism>
<proteinExistence type="inferred from homology"/>
<comment type="similarity">
    <text evidence="1">Belongs to the eukaryotic ribosomal protein eL21 family.</text>
</comment>
<protein>
    <recommendedName>
        <fullName evidence="4">Large ribosomal subunit protein eL21</fullName>
    </recommendedName>
    <alternativeName>
        <fullName evidence="5">60S ribosomal protein L21</fullName>
    </alternativeName>
</protein>
<evidence type="ECO:0000256" key="2">
    <source>
        <dbReference type="ARBA" id="ARBA00022980"/>
    </source>
</evidence>
<dbReference type="GO" id="GO:0006412">
    <property type="term" value="P:translation"/>
    <property type="evidence" value="ECO:0007669"/>
    <property type="project" value="InterPro"/>
</dbReference>
<evidence type="ECO:0000313" key="7">
    <source>
        <dbReference type="RefSeq" id="XP_003747418.1"/>
    </source>
</evidence>
<dbReference type="FunFam" id="2.30.30.70:FF:000001">
    <property type="entry name" value="60S ribosomal protein L21"/>
    <property type="match status" value="1"/>
</dbReference>
<gene>
    <name evidence="7" type="primary">LOC100906234</name>
</gene>
<dbReference type="PROSITE" id="PS01171">
    <property type="entry name" value="RIBOSOMAL_L21E"/>
    <property type="match status" value="1"/>
</dbReference>
<dbReference type="Proteomes" id="UP000694867">
    <property type="component" value="Unplaced"/>
</dbReference>
<evidence type="ECO:0000256" key="4">
    <source>
        <dbReference type="ARBA" id="ARBA00035219"/>
    </source>
</evidence>
<dbReference type="InterPro" id="IPR001147">
    <property type="entry name" value="Ribosomal_eL21"/>
</dbReference>
<evidence type="ECO:0000256" key="1">
    <source>
        <dbReference type="ARBA" id="ARBA00008427"/>
    </source>
</evidence>
<evidence type="ECO:0000313" key="6">
    <source>
        <dbReference type="Proteomes" id="UP000694867"/>
    </source>
</evidence>
<dbReference type="KEGG" id="goe:100906234"/>
<evidence type="ECO:0000256" key="5">
    <source>
        <dbReference type="ARBA" id="ARBA00035327"/>
    </source>
</evidence>
<dbReference type="Gene3D" id="2.30.30.70">
    <property type="entry name" value="Ribosomal protein L21"/>
    <property type="match status" value="1"/>
</dbReference>
<dbReference type="PANTHER" id="PTHR20981">
    <property type="entry name" value="60S RIBOSOMAL PROTEIN L21"/>
    <property type="match status" value="1"/>
</dbReference>
<keyword evidence="6" id="KW-1185">Reference proteome</keyword>
<dbReference type="GO" id="GO:1990904">
    <property type="term" value="C:ribonucleoprotein complex"/>
    <property type="evidence" value="ECO:0007669"/>
    <property type="project" value="UniProtKB-KW"/>
</dbReference>
<dbReference type="CTD" id="6144"/>
<accession>A0AAJ6QXV7</accession>
<reference evidence="7" key="1">
    <citation type="submission" date="2025-08" db="UniProtKB">
        <authorList>
            <consortium name="RefSeq"/>
        </authorList>
    </citation>
    <scope>IDENTIFICATION</scope>
</reference>